<dbReference type="OrthoDB" id="574359at2"/>
<gene>
    <name evidence="1" type="ORF">DES53_103461</name>
</gene>
<sequence>MNAQNYTLPKIVSRDEWLAARKELLATEKALTKQRDQVNKARRTLPMVRIDKDYTFEGPKGKVKLADLFEGRHQLIVYHFMFEPGHPPPGKTEPYTEGCSGCSFMADNIGHLSHFHARDTTITLISRAAYSKIAPFKKRMEWTLPWYSSFGSDFNYDFHVTIDPKVAPVEYNYQDEATLKRKEEVYHLEGEQPGVSVFLRDDEGRIFHTYSTFGRGMDPLVGIYQFLDLTPYGRGEGWDGMPDLDGIGYFWTKHHDKYGEEEETKESCCASQATKS</sequence>
<keyword evidence="2" id="KW-1185">Reference proteome</keyword>
<dbReference type="Proteomes" id="UP000253426">
    <property type="component" value="Unassembled WGS sequence"/>
</dbReference>
<proteinExistence type="predicted"/>
<accession>A0A366HQ36</accession>
<protein>
    <submittedName>
        <fullName evidence="1">Putative dithiol-disulfide oxidoreductase (DUF899 family)</fullName>
    </submittedName>
</protein>
<organism evidence="1 2">
    <name type="scientific">Roseimicrobium gellanilyticum</name>
    <dbReference type="NCBI Taxonomy" id="748857"/>
    <lineage>
        <taxon>Bacteria</taxon>
        <taxon>Pseudomonadati</taxon>
        <taxon>Verrucomicrobiota</taxon>
        <taxon>Verrucomicrobiia</taxon>
        <taxon>Verrucomicrobiales</taxon>
        <taxon>Verrucomicrobiaceae</taxon>
        <taxon>Roseimicrobium</taxon>
    </lineage>
</organism>
<name>A0A366HQ36_9BACT</name>
<dbReference type="Pfam" id="PF05988">
    <property type="entry name" value="DUF899"/>
    <property type="match status" value="1"/>
</dbReference>
<dbReference type="AlphaFoldDB" id="A0A366HQ36"/>
<evidence type="ECO:0000313" key="1">
    <source>
        <dbReference type="EMBL" id="RBP45461.1"/>
    </source>
</evidence>
<dbReference type="InterPro" id="IPR010296">
    <property type="entry name" value="DUF899_thioredox"/>
</dbReference>
<evidence type="ECO:0000313" key="2">
    <source>
        <dbReference type="Proteomes" id="UP000253426"/>
    </source>
</evidence>
<comment type="caution">
    <text evidence="1">The sequence shown here is derived from an EMBL/GenBank/DDBJ whole genome shotgun (WGS) entry which is preliminary data.</text>
</comment>
<dbReference type="RefSeq" id="WP_113958581.1">
    <property type="nucleotide sequence ID" value="NZ_QNRR01000003.1"/>
</dbReference>
<dbReference type="EMBL" id="QNRR01000003">
    <property type="protein sequence ID" value="RBP45461.1"/>
    <property type="molecule type" value="Genomic_DNA"/>
</dbReference>
<reference evidence="1 2" key="1">
    <citation type="submission" date="2018-06" db="EMBL/GenBank/DDBJ databases">
        <title>Genomic Encyclopedia of Type Strains, Phase IV (KMG-IV): sequencing the most valuable type-strain genomes for metagenomic binning, comparative biology and taxonomic classification.</title>
        <authorList>
            <person name="Goeker M."/>
        </authorList>
    </citation>
    <scope>NUCLEOTIDE SEQUENCE [LARGE SCALE GENOMIC DNA]</scope>
    <source>
        <strain evidence="1 2">DSM 25532</strain>
    </source>
</reference>